<accession>A0ABT0RTK6</accession>
<evidence type="ECO:0000313" key="3">
    <source>
        <dbReference type="Proteomes" id="UP001203410"/>
    </source>
</evidence>
<dbReference type="RefSeq" id="WP_249903522.1">
    <property type="nucleotide sequence ID" value="NZ_JAMGBA010000001.1"/>
</dbReference>
<proteinExistence type="predicted"/>
<protein>
    <submittedName>
        <fullName evidence="2">Uncharacterized protein</fullName>
    </submittedName>
</protein>
<reference evidence="2 3" key="1">
    <citation type="submission" date="2022-05" db="EMBL/GenBank/DDBJ databases">
        <authorList>
            <person name="Jo J.-H."/>
            <person name="Im W.-T."/>
        </authorList>
    </citation>
    <scope>NUCLEOTIDE SEQUENCE [LARGE SCALE GENOMIC DNA]</scope>
    <source>
        <strain evidence="2 3">NSE70-1</strain>
    </source>
</reference>
<keyword evidence="3" id="KW-1185">Reference proteome</keyword>
<organism evidence="2 3">
    <name type="scientific">Sphingomonas caseinilyticus</name>
    <dbReference type="NCBI Taxonomy" id="2908205"/>
    <lineage>
        <taxon>Bacteria</taxon>
        <taxon>Pseudomonadati</taxon>
        <taxon>Pseudomonadota</taxon>
        <taxon>Alphaproteobacteria</taxon>
        <taxon>Sphingomonadales</taxon>
        <taxon>Sphingomonadaceae</taxon>
        <taxon>Sphingomonas</taxon>
    </lineage>
</organism>
<name>A0ABT0RTK6_9SPHN</name>
<evidence type="ECO:0000313" key="2">
    <source>
        <dbReference type="EMBL" id="MCL6698183.1"/>
    </source>
</evidence>
<feature type="region of interest" description="Disordered" evidence="1">
    <location>
        <begin position="21"/>
        <end position="57"/>
    </location>
</feature>
<dbReference type="EMBL" id="JAMGBA010000001">
    <property type="protein sequence ID" value="MCL6698183.1"/>
    <property type="molecule type" value="Genomic_DNA"/>
</dbReference>
<sequence length="183" mass="19457">MKPILAASLLVLCLSGCGSPSDEDVLTDEKIRASQSAPQLPDIELSDNPEPPPAPVVEEPLANEVGNEMGNELIDNAVEPVADGPIPPAFQARWATRPEDCRPGEVLGNALVITPDALMSGESVGRLTQATEDSPERFAGIFEYDGSEREEKLVLTGSSNTLIRISGGQRYAYRRCGAARPTG</sequence>
<gene>
    <name evidence="2" type="ORF">LZ496_05230</name>
</gene>
<evidence type="ECO:0000256" key="1">
    <source>
        <dbReference type="SAM" id="MobiDB-lite"/>
    </source>
</evidence>
<comment type="caution">
    <text evidence="2">The sequence shown here is derived from an EMBL/GenBank/DDBJ whole genome shotgun (WGS) entry which is preliminary data.</text>
</comment>
<dbReference type="Proteomes" id="UP001203410">
    <property type="component" value="Unassembled WGS sequence"/>
</dbReference>